<proteinExistence type="predicted"/>
<accession>A0A391NZ29</accession>
<feature type="transmembrane region" description="Helical" evidence="1">
    <location>
        <begin position="44"/>
        <end position="71"/>
    </location>
</feature>
<dbReference type="PIRSF" id="PIRSF031501">
    <property type="entry name" value="QueT"/>
    <property type="match status" value="1"/>
</dbReference>
<evidence type="ECO:0000313" key="2">
    <source>
        <dbReference type="EMBL" id="GCA66834.1"/>
    </source>
</evidence>
<dbReference type="AlphaFoldDB" id="A0A391NZ29"/>
<organism evidence="2 3">
    <name type="scientific">Mediterraneibacter butyricigenes</name>
    <dbReference type="NCBI Taxonomy" id="2316025"/>
    <lineage>
        <taxon>Bacteria</taxon>
        <taxon>Bacillati</taxon>
        <taxon>Bacillota</taxon>
        <taxon>Clostridia</taxon>
        <taxon>Lachnospirales</taxon>
        <taxon>Lachnospiraceae</taxon>
        <taxon>Mediterraneibacter</taxon>
    </lineage>
</organism>
<reference evidence="3" key="1">
    <citation type="submission" date="2018-09" db="EMBL/GenBank/DDBJ databases">
        <title>Draft Genome Sequence of Mediterraneibacter sp. KCTC 15684.</title>
        <authorList>
            <person name="Kim J.S."/>
            <person name="Han K.I."/>
            <person name="Suh M.K."/>
            <person name="Lee K.C."/>
            <person name="Eom M.K."/>
            <person name="Lee J.H."/>
            <person name="Park S.H."/>
            <person name="Kang S.W."/>
            <person name="Park J.E."/>
            <person name="Oh B.S."/>
            <person name="Yu S.Y."/>
            <person name="Choi S.H."/>
            <person name="Lee D.H."/>
            <person name="Yoon H."/>
            <person name="Kim B."/>
            <person name="Yang S.J."/>
            <person name="Lee J.S."/>
        </authorList>
    </citation>
    <scope>NUCLEOTIDE SEQUENCE [LARGE SCALE GENOMIC DNA]</scope>
    <source>
        <strain evidence="3">KCTC 15684</strain>
    </source>
</reference>
<keyword evidence="1" id="KW-1133">Transmembrane helix</keyword>
<keyword evidence="1" id="KW-0472">Membrane</keyword>
<feature type="transmembrane region" description="Helical" evidence="1">
    <location>
        <begin position="77"/>
        <end position="94"/>
    </location>
</feature>
<evidence type="ECO:0000256" key="1">
    <source>
        <dbReference type="SAM" id="Phobius"/>
    </source>
</evidence>
<dbReference type="PANTHER" id="PTHR40044">
    <property type="entry name" value="INTEGRAL MEMBRANE PROTEIN-RELATED"/>
    <property type="match status" value="1"/>
</dbReference>
<feature type="transmembrane region" description="Helical" evidence="1">
    <location>
        <begin position="12"/>
        <end position="32"/>
    </location>
</feature>
<evidence type="ECO:0008006" key="4">
    <source>
        <dbReference type="Google" id="ProtNLM"/>
    </source>
</evidence>
<comment type="caution">
    <text evidence="2">The sequence shown here is derived from an EMBL/GenBank/DDBJ whole genome shotgun (WGS) entry which is preliminary data.</text>
</comment>
<feature type="transmembrane region" description="Helical" evidence="1">
    <location>
        <begin position="128"/>
        <end position="150"/>
    </location>
</feature>
<dbReference type="EMBL" id="BHGK01000001">
    <property type="protein sequence ID" value="GCA66834.1"/>
    <property type="molecule type" value="Genomic_DNA"/>
</dbReference>
<feature type="transmembrane region" description="Helical" evidence="1">
    <location>
        <begin position="101"/>
        <end position="122"/>
    </location>
</feature>
<dbReference type="Pfam" id="PF06177">
    <property type="entry name" value="QueT"/>
    <property type="match status" value="1"/>
</dbReference>
<sequence length="165" mass="17832">MKETKHQSVLFLAQGAMIAAIYVVLTLVFAPFSYGEVQVRISEALTILPLFTPAAIPGLFVGCLISNILGGCVLPDIIFGSLATLIGAVGTYMLRRQNKFLAPLPPIIANALIVPFVLRYAYQVPLPIPFMMLTVGIGEVISCGVLGMILHTALNKYRHTIFKTA</sequence>
<dbReference type="Proteomes" id="UP000265643">
    <property type="component" value="Unassembled WGS sequence"/>
</dbReference>
<keyword evidence="1" id="KW-0812">Transmembrane</keyword>
<dbReference type="InterPro" id="IPR010387">
    <property type="entry name" value="QueT"/>
</dbReference>
<gene>
    <name evidence="2" type="ORF">KGMB01110_12700</name>
</gene>
<dbReference type="RefSeq" id="WP_119297869.1">
    <property type="nucleotide sequence ID" value="NZ_BHGK01000001.1"/>
</dbReference>
<protein>
    <recommendedName>
        <fullName evidence="4">Transporter</fullName>
    </recommendedName>
</protein>
<evidence type="ECO:0000313" key="3">
    <source>
        <dbReference type="Proteomes" id="UP000265643"/>
    </source>
</evidence>
<keyword evidence="3" id="KW-1185">Reference proteome</keyword>
<dbReference type="PANTHER" id="PTHR40044:SF1">
    <property type="entry name" value="INTEGRAL MEMBRANE PROTEIN"/>
    <property type="match status" value="1"/>
</dbReference>
<name>A0A391NZ29_9FIRM</name>